<evidence type="ECO:0000313" key="6">
    <source>
        <dbReference type="Proteomes" id="UP001162889"/>
    </source>
</evidence>
<reference evidence="4" key="2">
    <citation type="submission" date="2022-03" db="EMBL/GenBank/DDBJ databases">
        <title>Genome Encyclopedia of Bacteria and Archaea VI: Functional Genomics of Type Strains.</title>
        <authorList>
            <person name="Whitman W."/>
        </authorList>
    </citation>
    <scope>NUCLEOTIDE SEQUENCE</scope>
    <source>
        <strain evidence="4">HSC-15S17</strain>
    </source>
</reference>
<dbReference type="AlphaFoldDB" id="A0AA41H8I1"/>
<feature type="signal peptide" evidence="2">
    <location>
        <begin position="1"/>
        <end position="23"/>
    </location>
</feature>
<organism evidence="3 5">
    <name type="scientific">Duganella violaceipulchra</name>
    <dbReference type="NCBI Taxonomy" id="2849652"/>
    <lineage>
        <taxon>Bacteria</taxon>
        <taxon>Pseudomonadati</taxon>
        <taxon>Pseudomonadota</taxon>
        <taxon>Betaproteobacteria</taxon>
        <taxon>Burkholderiales</taxon>
        <taxon>Oxalobacteraceae</taxon>
        <taxon>Telluria group</taxon>
        <taxon>Duganella</taxon>
    </lineage>
</organism>
<keyword evidence="2" id="KW-0732">Signal</keyword>
<feature type="chain" id="PRO_5041285225" evidence="2">
    <location>
        <begin position="24"/>
        <end position="316"/>
    </location>
</feature>
<evidence type="ECO:0000313" key="3">
    <source>
        <dbReference type="EMBL" id="MBV6321500.1"/>
    </source>
</evidence>
<comment type="caution">
    <text evidence="3">The sequence shown here is derived from an EMBL/GenBank/DDBJ whole genome shotgun (WGS) entry which is preliminary data.</text>
</comment>
<name>A0AA41H8I1_9BURK</name>
<dbReference type="EMBL" id="JALJZU010000003">
    <property type="protein sequence ID" value="MCP2008243.1"/>
    <property type="molecule type" value="Genomic_DNA"/>
</dbReference>
<feature type="region of interest" description="Disordered" evidence="1">
    <location>
        <begin position="296"/>
        <end position="316"/>
    </location>
</feature>
<sequence length="316" mass="33443">MKRNISRAALLALMSAAPMAAHATLAYTVSFNDPLNLAAGYRSQIDAQLGAAVAAWGTHLAGNADIDIEVRMSTNLAYASGHSATSAYVGEAAGGALWAQGMAYKISSGIDPNGSAPDVILDLNPNYMANTLWFDPNPYARTAAVPGNRTDAESVFIHEIGHALAFNGWGDRLTGRTPTGFGMSTWDQYVSYDGANMFFNGPNAMRVYGAPVPVTSGNNFHFGNAPASGRPGADLVNDLFNGWVFYNGQRYGIGALDEAVLADVGLTLASPVPEPSAGAMLLLGLACLCGWRHQTKNHRRQRSRQRSISAMVFGAP</sequence>
<dbReference type="Proteomes" id="UP001162889">
    <property type="component" value="Unassembled WGS sequence"/>
</dbReference>
<dbReference type="Proteomes" id="UP001155901">
    <property type="component" value="Unassembled WGS sequence"/>
</dbReference>
<keyword evidence="6" id="KW-1185">Reference proteome</keyword>
<proteinExistence type="predicted"/>
<reference evidence="3" key="1">
    <citation type="submission" date="2021-07" db="EMBL/GenBank/DDBJ databases">
        <title>Characterization of violacein-producing bacteria and related species.</title>
        <authorList>
            <person name="Wilson H.S."/>
            <person name="De Leon M.E."/>
        </authorList>
    </citation>
    <scope>NUCLEOTIDE SEQUENCE</scope>
    <source>
        <strain evidence="3">HSC-15S17</strain>
    </source>
</reference>
<dbReference type="RefSeq" id="WP_217942241.1">
    <property type="nucleotide sequence ID" value="NZ_JAHTGR010000005.1"/>
</dbReference>
<evidence type="ECO:0000256" key="2">
    <source>
        <dbReference type="SAM" id="SignalP"/>
    </source>
</evidence>
<evidence type="ECO:0000256" key="1">
    <source>
        <dbReference type="SAM" id="MobiDB-lite"/>
    </source>
</evidence>
<protein>
    <submittedName>
        <fullName evidence="3">PEP-CTERM sorting domain-containing protein</fullName>
    </submittedName>
</protein>
<feature type="compositionally biased region" description="Basic residues" evidence="1">
    <location>
        <begin position="296"/>
        <end position="305"/>
    </location>
</feature>
<evidence type="ECO:0000313" key="4">
    <source>
        <dbReference type="EMBL" id="MCP2008243.1"/>
    </source>
</evidence>
<accession>A0AA41H8I1</accession>
<gene>
    <name evidence="3" type="ORF">KVP70_11180</name>
    <name evidence="4" type="ORF">L1274_001943</name>
</gene>
<evidence type="ECO:0000313" key="5">
    <source>
        <dbReference type="Proteomes" id="UP001155901"/>
    </source>
</evidence>
<dbReference type="EMBL" id="JAHTGR010000005">
    <property type="protein sequence ID" value="MBV6321500.1"/>
    <property type="molecule type" value="Genomic_DNA"/>
</dbReference>